<reference evidence="1" key="1">
    <citation type="submission" date="2023-07" db="EMBL/GenBank/DDBJ databases">
        <title>Chromosome-level genome assembly of Artemia franciscana.</title>
        <authorList>
            <person name="Jo E."/>
        </authorList>
    </citation>
    <scope>NUCLEOTIDE SEQUENCE</scope>
    <source>
        <tissue evidence="1">Whole body</tissue>
    </source>
</reference>
<gene>
    <name evidence="1" type="ORF">QYM36_005372</name>
</gene>
<dbReference type="AlphaFoldDB" id="A0AA88IDN5"/>
<dbReference type="Proteomes" id="UP001187531">
    <property type="component" value="Unassembled WGS sequence"/>
</dbReference>
<proteinExistence type="predicted"/>
<dbReference type="EMBL" id="JAVRJZ010000008">
    <property type="protein sequence ID" value="KAK2719872.1"/>
    <property type="molecule type" value="Genomic_DNA"/>
</dbReference>
<evidence type="ECO:0000313" key="2">
    <source>
        <dbReference type="Proteomes" id="UP001187531"/>
    </source>
</evidence>
<organism evidence="1 2">
    <name type="scientific">Artemia franciscana</name>
    <name type="common">Brine shrimp</name>
    <name type="synonym">Artemia sanfranciscana</name>
    <dbReference type="NCBI Taxonomy" id="6661"/>
    <lineage>
        <taxon>Eukaryota</taxon>
        <taxon>Metazoa</taxon>
        <taxon>Ecdysozoa</taxon>
        <taxon>Arthropoda</taxon>
        <taxon>Crustacea</taxon>
        <taxon>Branchiopoda</taxon>
        <taxon>Anostraca</taxon>
        <taxon>Artemiidae</taxon>
        <taxon>Artemia</taxon>
    </lineage>
</organism>
<keyword evidence="2" id="KW-1185">Reference proteome</keyword>
<protein>
    <submittedName>
        <fullName evidence="1">Uncharacterized protein</fullName>
    </submittedName>
</protein>
<name>A0AA88IDN5_ARTSF</name>
<evidence type="ECO:0000313" key="1">
    <source>
        <dbReference type="EMBL" id="KAK2719872.1"/>
    </source>
</evidence>
<sequence>MVKRKRISSHIRAFICKTYTSCCIVKINGESCIKLLHNAFYGKAQAYLIASSCVYPQDPCALLHSQNDWKELRKLLHIAFCGETQAYLIAHSYVDLQDLYVLLHSRDYWKALQIIAAYCILWQRASMHIQEFMRKTHAPCCIVKMTGKS</sequence>
<accession>A0AA88IDN5</accession>
<comment type="caution">
    <text evidence="1">The sequence shown here is derived from an EMBL/GenBank/DDBJ whole genome shotgun (WGS) entry which is preliminary data.</text>
</comment>